<organism evidence="2 3">
    <name type="scientific">Adineta ricciae</name>
    <name type="common">Rotifer</name>
    <dbReference type="NCBI Taxonomy" id="249248"/>
    <lineage>
        <taxon>Eukaryota</taxon>
        <taxon>Metazoa</taxon>
        <taxon>Spiralia</taxon>
        <taxon>Gnathifera</taxon>
        <taxon>Rotifera</taxon>
        <taxon>Eurotatoria</taxon>
        <taxon>Bdelloidea</taxon>
        <taxon>Adinetida</taxon>
        <taxon>Adinetidae</taxon>
        <taxon>Adineta</taxon>
    </lineage>
</organism>
<comment type="caution">
    <text evidence="2">The sequence shown here is derived from an EMBL/GenBank/DDBJ whole genome shotgun (WGS) entry which is preliminary data.</text>
</comment>
<feature type="transmembrane region" description="Helical" evidence="1">
    <location>
        <begin position="832"/>
        <end position="857"/>
    </location>
</feature>
<gene>
    <name evidence="2" type="ORF">XAT740_LOCUS24868</name>
</gene>
<feature type="transmembrane region" description="Helical" evidence="1">
    <location>
        <begin position="390"/>
        <end position="416"/>
    </location>
</feature>
<accession>A0A814Y3X9</accession>
<dbReference type="EMBL" id="CAJNOR010001946">
    <property type="protein sequence ID" value="CAF1224089.1"/>
    <property type="molecule type" value="Genomic_DNA"/>
</dbReference>
<feature type="transmembrane region" description="Helical" evidence="1">
    <location>
        <begin position="1197"/>
        <end position="1216"/>
    </location>
</feature>
<reference evidence="2" key="1">
    <citation type="submission" date="2021-02" db="EMBL/GenBank/DDBJ databases">
        <authorList>
            <person name="Nowell W R."/>
        </authorList>
    </citation>
    <scope>NUCLEOTIDE SEQUENCE</scope>
</reference>
<evidence type="ECO:0000256" key="1">
    <source>
        <dbReference type="SAM" id="Phobius"/>
    </source>
</evidence>
<proteinExistence type="predicted"/>
<feature type="transmembrane region" description="Helical" evidence="1">
    <location>
        <begin position="909"/>
        <end position="929"/>
    </location>
</feature>
<evidence type="ECO:0000313" key="2">
    <source>
        <dbReference type="EMBL" id="CAF1224089.1"/>
    </source>
</evidence>
<protein>
    <submittedName>
        <fullName evidence="2">Uncharacterized protein</fullName>
    </submittedName>
</protein>
<dbReference type="Proteomes" id="UP000663828">
    <property type="component" value="Unassembled WGS sequence"/>
</dbReference>
<dbReference type="AlphaFoldDB" id="A0A814Y3X9"/>
<feature type="transmembrane region" description="Helical" evidence="1">
    <location>
        <begin position="40"/>
        <end position="60"/>
    </location>
</feature>
<keyword evidence="1" id="KW-0812">Transmembrane</keyword>
<feature type="transmembrane region" description="Helical" evidence="1">
    <location>
        <begin position="480"/>
        <end position="498"/>
    </location>
</feature>
<keyword evidence="3" id="KW-1185">Reference proteome</keyword>
<sequence length="1242" mass="143499">MCTAARTALIRNAKDLNLFSDNPFWSSSLNSSEQIYSTRLFLLCIFVSLLIVTVYASVIVRTHSITLNRFSLSQIESLQARYPTTINVPCAQVSIPYHKFIEFSPIFHEICSSAFIDEPWISSLFLPNATSHNILDFRTFSFAQFQALALLCQTAKQAVFDAHRTFHSTNLVTNYLFTREEFLEISSVLIDNLWSNTIANENRTARIVSMSIVQNRIMSALRTNFYIQSMYLSNVYIIYNGHYWKKDQLYKSVCECRLEGYRCVAPAGAFYNWTQFDLDTPSASQLLPTPPYRIPGLMAGCLPLESIRQSTLECLYEQSCIDIMTLQSHISHPRALNKSSTKFSLNTTIGFMFDRSLFVESWQTKLDFESYYHTCAPRSLTYSYESRLRLISIITMCVSAFGGLVIAWQFVIPAIVKIWTFLERKKQHMNTTDQTDTNSISKGQNMTVHIHRTIHTFNLFPSDNENDVDEQYVGIVTTRLYILFLFLGLLVPSFYTSFAERTHTYTVSYPSQTEFEQLESLYASVLVCSCTRFSMSYNRTMSISPRYHQICSSQFLDETWLSYFNIKEIKANTTFFPVIDFRHTGDSIFSLLRVLCQASEEIVNNALHLFRSRRLVTVHTYSRKQFEKEMRTRFKQFEQQTITSFVNLLELIRSSTQTNRLVTELLTTTGFSNWFNKQTGRWEPRFYSRNIGNCSCAFYSDCLRPQGFYSQSDIVASEPKIIVPGLVFGCYIIDSLFLSTLECFFEQTCLQLLIDMRQFDAIGLFHPVDERVQTIKPLHHEKTRFLPNASIQSIVSQLFIEDWNSSTNFTAYYTRCAPKRCTYTKIQRFDKAYTITMMLGFYSGLSAVLEIILPTLVRLIMKRKKKEDDTSQSTNKTTTLNQFYDVCQSMRSLNLFSTKTSSNGHQEVVATRIYIILFSLSLFIAFLYAGPFSDEIKTILVKLPTADIVNNLYRKNISTLSCPCSTAAIRHSEFLSITPHYHSMCSSIYVTPSYWIELAQRGDKMSTTLSAHYRILASLCQLANQTIRSAQDVFNTQELITIEPMAYASFHAQTDALLSTFVAQIPANYRRTLNFIIRSFAVNQLFNVFTSNWKLNYTYETEQHIIKTYPRRFSSSNCSCATSFDCIESVADGIVSGCFPYDGFRLSKFENLSFAEMNDRLFVTTWQNKSNYTAYFDRCRPLECQYMLPDRNNPSHMFMTILALYGGLICTFRLIITESLNVYHWWSKQHQQVQIELTEIHS</sequence>
<keyword evidence="1" id="KW-0472">Membrane</keyword>
<evidence type="ECO:0000313" key="3">
    <source>
        <dbReference type="Proteomes" id="UP000663828"/>
    </source>
</evidence>
<keyword evidence="1" id="KW-1133">Transmembrane helix</keyword>
<name>A0A814Y3X9_ADIRI</name>